<feature type="compositionally biased region" description="Basic and acidic residues" evidence="3">
    <location>
        <begin position="137"/>
        <end position="149"/>
    </location>
</feature>
<evidence type="ECO:0000313" key="6">
    <source>
        <dbReference type="Proteomes" id="UP001296104"/>
    </source>
</evidence>
<evidence type="ECO:0000313" key="5">
    <source>
        <dbReference type="EMBL" id="CAK3908150.1"/>
    </source>
</evidence>
<dbReference type="CDD" id="cd00067">
    <property type="entry name" value="GAL4"/>
    <property type="match status" value="1"/>
</dbReference>
<dbReference type="GO" id="GO:0003677">
    <property type="term" value="F:DNA binding"/>
    <property type="evidence" value="ECO:0007669"/>
    <property type="project" value="InterPro"/>
</dbReference>
<dbReference type="InterPro" id="IPR036864">
    <property type="entry name" value="Zn2-C6_fun-type_DNA-bd_sf"/>
</dbReference>
<feature type="region of interest" description="Disordered" evidence="3">
    <location>
        <begin position="1"/>
        <end position="22"/>
    </location>
</feature>
<organism evidence="5 6">
    <name type="scientific">Lecanosticta acicola</name>
    <dbReference type="NCBI Taxonomy" id="111012"/>
    <lineage>
        <taxon>Eukaryota</taxon>
        <taxon>Fungi</taxon>
        <taxon>Dikarya</taxon>
        <taxon>Ascomycota</taxon>
        <taxon>Pezizomycotina</taxon>
        <taxon>Dothideomycetes</taxon>
        <taxon>Dothideomycetidae</taxon>
        <taxon>Mycosphaerellales</taxon>
        <taxon>Mycosphaerellaceae</taxon>
        <taxon>Lecanosticta</taxon>
    </lineage>
</organism>
<dbReference type="PROSITE" id="PS00463">
    <property type="entry name" value="ZN2_CY6_FUNGAL_1"/>
    <property type="match status" value="1"/>
</dbReference>
<dbReference type="GO" id="GO:0008270">
    <property type="term" value="F:zinc ion binding"/>
    <property type="evidence" value="ECO:0007669"/>
    <property type="project" value="InterPro"/>
</dbReference>
<comment type="caution">
    <text evidence="5">The sequence shown here is derived from an EMBL/GenBank/DDBJ whole genome shotgun (WGS) entry which is preliminary data.</text>
</comment>
<dbReference type="PANTHER" id="PTHR43374:SF1">
    <property type="entry name" value="FLAVIN PRENYLTRANSFERASE PAD1, MITOCHONDRIAL"/>
    <property type="match status" value="1"/>
</dbReference>
<sequence>MDPQLAAMETSSPYGESTAVPPQAEVDDFLRKKRKAREHKACYPCRQRKVKCDLSRPCQTCRDRDHPELCSYHPPNKRHNVEGQPPAPVVKMGDDPAHATSAPGSSFVTLGRSEFDLLCRKLNGLENSIAELKREIRRNQDQNGNHDSDGGTSSDGPRAQTHYDVHGLHTKNESGEIVHLGGGSVPAMLYALSQGQAPTGQEQAQLQEFLGRSVLPLFGLDNESATYPFVDLWGLPHGSLQRARELAKALPSDAQMLNLFRSYQTMGYIIYPGIADLDQLEADLTSFLMARSSIADPDDGVTEQTIYGKSYYWLGMVFAVLASGAQCSALTRKERELTSQVYVCCGFECLRFTNFLAQPHVESIQALLIIGHVMTNNMNAGTAWSLLGLTIRLAQGLGLHQACPPHIPREAVFPRSKVWWAVIWQDSLLSITYDRNAALDVNISTMPMPQHYGPVGSYHASMYRICKVGLDIVKDRAKMGSSREQVARINQLREEISSIMRDANEHLRDSRMCQTSQETLEHWALYLHTSYAMSELCRPAISPRTSSEVIKSFRQVCVENLVNVVESFLGLNNITFFARQSWAAVHRALSSALLLGILGEHTRNDRARALIARFIALMADITSTVDPTEISAPVQRGIHALRNLNLEDPPRSTSFAESNSAPPPPPPPPAADGAPAESMVKLDPSQMFTPSNSETTGTAEEEYSPYSVLNSILWGNNGAATPNDII</sequence>
<dbReference type="GO" id="GO:0016831">
    <property type="term" value="F:carboxy-lyase activity"/>
    <property type="evidence" value="ECO:0007669"/>
    <property type="project" value="TreeGrafter"/>
</dbReference>
<dbReference type="Pfam" id="PF04082">
    <property type="entry name" value="Fungal_trans"/>
    <property type="match status" value="1"/>
</dbReference>
<dbReference type="EMBL" id="CAVMBE010000011">
    <property type="protein sequence ID" value="CAK3908150.1"/>
    <property type="molecule type" value="Genomic_DNA"/>
</dbReference>
<evidence type="ECO:0000256" key="1">
    <source>
        <dbReference type="ARBA" id="ARBA00022723"/>
    </source>
</evidence>
<feature type="domain" description="Zn(2)-C6 fungal-type" evidence="4">
    <location>
        <begin position="41"/>
        <end position="72"/>
    </location>
</feature>
<dbReference type="SMART" id="SM00906">
    <property type="entry name" value="Fungal_trans"/>
    <property type="match status" value="1"/>
</dbReference>
<dbReference type="PROSITE" id="PS50048">
    <property type="entry name" value="ZN2_CY6_FUNGAL_2"/>
    <property type="match status" value="1"/>
</dbReference>
<dbReference type="CDD" id="cd12148">
    <property type="entry name" value="fungal_TF_MHR"/>
    <property type="match status" value="1"/>
</dbReference>
<dbReference type="Pfam" id="PF00172">
    <property type="entry name" value="Zn_clus"/>
    <property type="match status" value="1"/>
</dbReference>
<dbReference type="SMART" id="SM00066">
    <property type="entry name" value="GAL4"/>
    <property type="match status" value="1"/>
</dbReference>
<feature type="region of interest" description="Disordered" evidence="3">
    <location>
        <begin position="137"/>
        <end position="162"/>
    </location>
</feature>
<proteinExistence type="predicted"/>
<dbReference type="Gene3D" id="4.10.240.10">
    <property type="entry name" value="Zn(2)-C6 fungal-type DNA-binding domain"/>
    <property type="match status" value="1"/>
</dbReference>
<dbReference type="InterPro" id="IPR007219">
    <property type="entry name" value="XnlR_reg_dom"/>
</dbReference>
<feature type="region of interest" description="Disordered" evidence="3">
    <location>
        <begin position="648"/>
        <end position="677"/>
    </location>
</feature>
<feature type="compositionally biased region" description="Polar residues" evidence="3">
    <location>
        <begin position="651"/>
        <end position="660"/>
    </location>
</feature>
<gene>
    <name evidence="5" type="ORF">LECACI_7A002570</name>
</gene>
<dbReference type="InterPro" id="IPR001138">
    <property type="entry name" value="Zn2Cys6_DnaBD"/>
</dbReference>
<accession>A0AAI9E8P7</accession>
<name>A0AAI9E8P7_9PEZI</name>
<reference evidence="5" key="1">
    <citation type="submission" date="2023-11" db="EMBL/GenBank/DDBJ databases">
        <authorList>
            <person name="Alioto T."/>
            <person name="Alioto T."/>
            <person name="Gomez Garrido J."/>
        </authorList>
    </citation>
    <scope>NUCLEOTIDE SEQUENCE</scope>
</reference>
<keyword evidence="2" id="KW-0539">Nucleus</keyword>
<evidence type="ECO:0000259" key="4">
    <source>
        <dbReference type="PROSITE" id="PS50048"/>
    </source>
</evidence>
<keyword evidence="1" id="KW-0479">Metal-binding</keyword>
<evidence type="ECO:0000256" key="2">
    <source>
        <dbReference type="ARBA" id="ARBA00023242"/>
    </source>
</evidence>
<keyword evidence="6" id="KW-1185">Reference proteome</keyword>
<evidence type="ECO:0000256" key="3">
    <source>
        <dbReference type="SAM" id="MobiDB-lite"/>
    </source>
</evidence>
<dbReference type="Proteomes" id="UP001296104">
    <property type="component" value="Unassembled WGS sequence"/>
</dbReference>
<dbReference type="SUPFAM" id="SSF57701">
    <property type="entry name" value="Zn2/Cys6 DNA-binding domain"/>
    <property type="match status" value="1"/>
</dbReference>
<protein>
    <submittedName>
        <fullName evidence="5">Fungal specific transcription factor domain</fullName>
    </submittedName>
</protein>
<dbReference type="PANTHER" id="PTHR43374">
    <property type="entry name" value="FLAVIN PRENYLTRANSFERASE"/>
    <property type="match status" value="1"/>
</dbReference>
<feature type="compositionally biased region" description="Pro residues" evidence="3">
    <location>
        <begin position="661"/>
        <end position="670"/>
    </location>
</feature>
<dbReference type="InterPro" id="IPR004507">
    <property type="entry name" value="UbiX-like"/>
</dbReference>
<dbReference type="AlphaFoldDB" id="A0AAI9E8P7"/>
<dbReference type="GO" id="GO:0006351">
    <property type="term" value="P:DNA-templated transcription"/>
    <property type="evidence" value="ECO:0007669"/>
    <property type="project" value="InterPro"/>
</dbReference>
<dbReference type="GO" id="GO:0000981">
    <property type="term" value="F:DNA-binding transcription factor activity, RNA polymerase II-specific"/>
    <property type="evidence" value="ECO:0007669"/>
    <property type="project" value="InterPro"/>
</dbReference>